<keyword evidence="1" id="KW-1133">Transmembrane helix</keyword>
<reference evidence="2 3" key="1">
    <citation type="journal article" date="2017" name="Environ. Microbiol.">
        <title>Decay of the glycolytic pathway and adaptation to intranuclear parasitism within Enterocytozoonidae microsporidia.</title>
        <authorList>
            <person name="Wiredu Boakye D."/>
            <person name="Jaroenlak P."/>
            <person name="Prachumwat A."/>
            <person name="Williams T.A."/>
            <person name="Bateman K.S."/>
            <person name="Itsathitphaisarn O."/>
            <person name="Sritunyalucksana K."/>
            <person name="Paszkiewicz K.H."/>
            <person name="Moore K.A."/>
            <person name="Stentiford G.D."/>
            <person name="Williams B.A."/>
        </authorList>
    </citation>
    <scope>NUCLEOTIDE SEQUENCE [LARGE SCALE GENOMIC DNA]</scope>
    <source>
        <strain evidence="2 3">GB1</strain>
    </source>
</reference>
<organism evidence="2 3">
    <name type="scientific">Enterospora canceri</name>
    <dbReference type="NCBI Taxonomy" id="1081671"/>
    <lineage>
        <taxon>Eukaryota</taxon>
        <taxon>Fungi</taxon>
        <taxon>Fungi incertae sedis</taxon>
        <taxon>Microsporidia</taxon>
        <taxon>Enterocytozoonidae</taxon>
        <taxon>Enterospora</taxon>
    </lineage>
</organism>
<name>A0A1Y1S3K3_9MICR</name>
<proteinExistence type="predicted"/>
<comment type="caution">
    <text evidence="2">The sequence shown here is derived from an EMBL/GenBank/DDBJ whole genome shotgun (WGS) entry which is preliminary data.</text>
</comment>
<feature type="transmembrane region" description="Helical" evidence="1">
    <location>
        <begin position="15"/>
        <end position="34"/>
    </location>
</feature>
<protein>
    <submittedName>
        <fullName evidence="2">Uncharacterized protein</fullName>
    </submittedName>
</protein>
<keyword evidence="1" id="KW-0472">Membrane</keyword>
<dbReference type="AlphaFoldDB" id="A0A1Y1S3K3"/>
<dbReference type="EMBL" id="LWDP01000491">
    <property type="protein sequence ID" value="ORD92784.1"/>
    <property type="molecule type" value="Genomic_DNA"/>
</dbReference>
<keyword evidence="1" id="KW-0812">Transmembrane</keyword>
<sequence>MAHFVADDGSRTGDWALSVSLFLCFSAANATRYVPEERRRSVRSVKSGESPPRSIWWATRWSVDRKQAAASERRPSVVSCMARA</sequence>
<evidence type="ECO:0000256" key="1">
    <source>
        <dbReference type="SAM" id="Phobius"/>
    </source>
</evidence>
<evidence type="ECO:0000313" key="3">
    <source>
        <dbReference type="Proteomes" id="UP000192639"/>
    </source>
</evidence>
<keyword evidence="3" id="KW-1185">Reference proteome</keyword>
<dbReference type="VEuPathDB" id="MicrosporidiaDB:ECANGB1_2677"/>
<dbReference type="Proteomes" id="UP000192639">
    <property type="component" value="Unassembled WGS sequence"/>
</dbReference>
<accession>A0A1Y1S3K3</accession>
<evidence type="ECO:0000313" key="2">
    <source>
        <dbReference type="EMBL" id="ORD92784.1"/>
    </source>
</evidence>
<gene>
    <name evidence="2" type="ORF">ECANGB1_2677</name>
</gene>